<dbReference type="AlphaFoldDB" id="A0A0B7FJ36"/>
<dbReference type="OrthoDB" id="3223806at2759"/>
<gene>
    <name evidence="6" type="ORF">RSOLAG1IB_07674</name>
</gene>
<evidence type="ECO:0000256" key="1">
    <source>
        <dbReference type="ARBA" id="ARBA00009005"/>
    </source>
</evidence>
<sequence length="461" mass="51729">MSWDHTSRTHPDTDKHSWSTPPRPPPSYPISGQFNNQQMQGLDSPPTTPPLVPGNTYSPPLSPRSMLLGSPMQNSNNIGYPGKAYNWQTECAVDPGDHSGIGSIDTTPVVLCNSPTERYGPLGYNNNFNSEKQVVDGTFGQQAYDRDPRTSSYDRSTRTSFSGRKKALCIGINYRDPNIRLNGCINDVRNVAEFLTVQFGYKKEDIRQLTDDTTDYHFLPTRENIIAAMHWLVEDARPTDTLFFHFSGHGGQIKDLDGDEADGFDEIIYPLDFMEAGHILDDEMHEIMVQPLRAGCRLTAIFDCSHSGSALDLPYTYSTDGKLKEHSQLVETGRGLMNVGKLCARGDVSNAFRGLGNVIRPPTSRRARKKAAQYARETRHSEADVISWSACKDSEKSDDAFENQEAVGAMSYAFIQSLTRKPRQSYRELLIDVRTILRSRYQQKPQLSSSHIIDTNNWFVA</sequence>
<dbReference type="Pfam" id="PF00656">
    <property type="entry name" value="Peptidase_C14"/>
    <property type="match status" value="1"/>
</dbReference>
<keyword evidence="3" id="KW-0788">Thiol protease</keyword>
<evidence type="ECO:0000313" key="6">
    <source>
        <dbReference type="EMBL" id="CEL56258.1"/>
    </source>
</evidence>
<proteinExistence type="inferred from homology"/>
<dbReference type="PANTHER" id="PTHR48104:SF30">
    <property type="entry name" value="METACASPASE-1"/>
    <property type="match status" value="1"/>
</dbReference>
<accession>A0A0B7FJ36</accession>
<dbReference type="SUPFAM" id="SSF52129">
    <property type="entry name" value="Caspase-like"/>
    <property type="match status" value="1"/>
</dbReference>
<dbReference type="GO" id="GO:0006508">
    <property type="term" value="P:proteolysis"/>
    <property type="evidence" value="ECO:0007669"/>
    <property type="project" value="InterPro"/>
</dbReference>
<dbReference type="Gene3D" id="3.40.50.12660">
    <property type="match status" value="2"/>
</dbReference>
<dbReference type="EMBL" id="LN679120">
    <property type="protein sequence ID" value="CEL56258.1"/>
    <property type="molecule type" value="Genomic_DNA"/>
</dbReference>
<dbReference type="GO" id="GO:0004197">
    <property type="term" value="F:cysteine-type endopeptidase activity"/>
    <property type="evidence" value="ECO:0007669"/>
    <property type="project" value="InterPro"/>
</dbReference>
<dbReference type="Proteomes" id="UP000059188">
    <property type="component" value="Unassembled WGS sequence"/>
</dbReference>
<keyword evidence="3" id="KW-0645">Protease</keyword>
<reference evidence="6 7" key="1">
    <citation type="submission" date="2014-11" db="EMBL/GenBank/DDBJ databases">
        <authorList>
            <person name="Wibberg Daniel"/>
        </authorList>
    </citation>
    <scope>NUCLEOTIDE SEQUENCE [LARGE SCALE GENOMIC DNA]</scope>
    <source>
        <strain evidence="6">Rhizoctonia solani AG1-IB 7/3/14</strain>
    </source>
</reference>
<dbReference type="InterPro" id="IPR029030">
    <property type="entry name" value="Caspase-like_dom_sf"/>
</dbReference>
<feature type="domain" description="Peptidase C14 caspase" evidence="5">
    <location>
        <begin position="164"/>
        <end position="453"/>
    </location>
</feature>
<feature type="compositionally biased region" description="Basic and acidic residues" evidence="4">
    <location>
        <begin position="1"/>
        <end position="17"/>
    </location>
</feature>
<dbReference type="PANTHER" id="PTHR48104">
    <property type="entry name" value="METACASPASE-4"/>
    <property type="match status" value="1"/>
</dbReference>
<protein>
    <recommendedName>
        <fullName evidence="5">Peptidase C14 caspase domain-containing protein</fullName>
    </recommendedName>
</protein>
<feature type="compositionally biased region" description="Polar residues" evidence="4">
    <location>
        <begin position="32"/>
        <end position="41"/>
    </location>
</feature>
<evidence type="ECO:0000256" key="2">
    <source>
        <dbReference type="ARBA" id="ARBA00022703"/>
    </source>
</evidence>
<dbReference type="GO" id="GO:0005737">
    <property type="term" value="C:cytoplasm"/>
    <property type="evidence" value="ECO:0007669"/>
    <property type="project" value="TreeGrafter"/>
</dbReference>
<keyword evidence="7" id="KW-1185">Reference proteome</keyword>
<evidence type="ECO:0000259" key="5">
    <source>
        <dbReference type="Pfam" id="PF00656"/>
    </source>
</evidence>
<dbReference type="InterPro" id="IPR011600">
    <property type="entry name" value="Pept_C14_caspase"/>
</dbReference>
<organism evidence="6 7">
    <name type="scientific">Thanatephorus cucumeris (strain AG1-IB / isolate 7/3/14)</name>
    <name type="common">Lettuce bottom rot fungus</name>
    <name type="synonym">Rhizoctonia solani</name>
    <dbReference type="NCBI Taxonomy" id="1108050"/>
    <lineage>
        <taxon>Eukaryota</taxon>
        <taxon>Fungi</taxon>
        <taxon>Dikarya</taxon>
        <taxon>Basidiomycota</taxon>
        <taxon>Agaricomycotina</taxon>
        <taxon>Agaricomycetes</taxon>
        <taxon>Cantharellales</taxon>
        <taxon>Ceratobasidiaceae</taxon>
        <taxon>Rhizoctonia</taxon>
        <taxon>Rhizoctonia solani AG-1</taxon>
    </lineage>
</organism>
<keyword evidence="2" id="KW-0053">Apoptosis</keyword>
<evidence type="ECO:0000256" key="4">
    <source>
        <dbReference type="SAM" id="MobiDB-lite"/>
    </source>
</evidence>
<name>A0A0B7FJ36_THACB</name>
<evidence type="ECO:0000256" key="3">
    <source>
        <dbReference type="ARBA" id="ARBA00022807"/>
    </source>
</evidence>
<dbReference type="InterPro" id="IPR050452">
    <property type="entry name" value="Metacaspase"/>
</dbReference>
<dbReference type="GO" id="GO:0006915">
    <property type="term" value="P:apoptotic process"/>
    <property type="evidence" value="ECO:0007669"/>
    <property type="project" value="UniProtKB-KW"/>
</dbReference>
<feature type="region of interest" description="Disordered" evidence="4">
    <location>
        <begin position="1"/>
        <end position="64"/>
    </location>
</feature>
<comment type="similarity">
    <text evidence="1">Belongs to the peptidase C14B family.</text>
</comment>
<evidence type="ECO:0000313" key="7">
    <source>
        <dbReference type="Proteomes" id="UP000059188"/>
    </source>
</evidence>
<keyword evidence="3" id="KW-0378">Hydrolase</keyword>